<proteinExistence type="predicted"/>
<feature type="chain" id="PRO_5020427723" evidence="5">
    <location>
        <begin position="20"/>
        <end position="379"/>
    </location>
</feature>
<dbReference type="InterPro" id="IPR050553">
    <property type="entry name" value="Thioredoxin_ResA/DsbE_sf"/>
</dbReference>
<dbReference type="GO" id="GO:0016209">
    <property type="term" value="F:antioxidant activity"/>
    <property type="evidence" value="ECO:0007669"/>
    <property type="project" value="InterPro"/>
</dbReference>
<gene>
    <name evidence="7" type="ORF">FC093_13525</name>
</gene>
<dbReference type="GO" id="GO:0016491">
    <property type="term" value="F:oxidoreductase activity"/>
    <property type="evidence" value="ECO:0007669"/>
    <property type="project" value="InterPro"/>
</dbReference>
<dbReference type="InterPro" id="IPR013766">
    <property type="entry name" value="Thioredoxin_domain"/>
</dbReference>
<keyword evidence="3" id="KW-1015">Disulfide bond</keyword>
<dbReference type="CDD" id="cd02966">
    <property type="entry name" value="TlpA_like_family"/>
    <property type="match status" value="1"/>
</dbReference>
<evidence type="ECO:0000256" key="5">
    <source>
        <dbReference type="SAM" id="SignalP"/>
    </source>
</evidence>
<protein>
    <submittedName>
        <fullName evidence="7">AhpC/TSA family protein</fullName>
    </submittedName>
</protein>
<dbReference type="PROSITE" id="PS51352">
    <property type="entry name" value="THIOREDOXIN_2"/>
    <property type="match status" value="1"/>
</dbReference>
<dbReference type="PANTHER" id="PTHR42852:SF6">
    <property type="entry name" value="THIOL:DISULFIDE INTERCHANGE PROTEIN DSBE"/>
    <property type="match status" value="1"/>
</dbReference>
<dbReference type="RefSeq" id="WP_137262330.1">
    <property type="nucleotide sequence ID" value="NZ_SZQL01000010.1"/>
</dbReference>
<feature type="signal peptide" evidence="5">
    <location>
        <begin position="1"/>
        <end position="19"/>
    </location>
</feature>
<keyword evidence="5" id="KW-0732">Signal</keyword>
<reference evidence="7 8" key="1">
    <citation type="submission" date="2019-05" db="EMBL/GenBank/DDBJ databases">
        <title>Panacibacter sp. strain 17mud1-8 Genome sequencing and assembly.</title>
        <authorList>
            <person name="Chhetri G."/>
        </authorList>
    </citation>
    <scope>NUCLEOTIDE SEQUENCE [LARGE SCALE GENOMIC DNA]</scope>
    <source>
        <strain evidence="7 8">17mud1-8</strain>
    </source>
</reference>
<dbReference type="AlphaFoldDB" id="A0A4U3KYM8"/>
<comment type="caution">
    <text evidence="7">The sequence shown here is derived from an EMBL/GenBank/DDBJ whole genome shotgun (WGS) entry which is preliminary data.</text>
</comment>
<evidence type="ECO:0000256" key="1">
    <source>
        <dbReference type="ARBA" id="ARBA00004196"/>
    </source>
</evidence>
<sequence>MKRLLIVLLVVPVLLPAQKGNKNSVAPANDAASTTINEGFEINGHLKGVPDNSVVFLAGFSGTDTLAKTTAQNGHFVLTGKLDNTDARILNIPSLNRRMVLFMGNDHITIKGDSTDFSDINISGSDANHDYEEFIYHIKPLNDYVEYYRGMLQAAPTQAAKDSVIISLNTAYNIYQESIDRFINRKKNSPVASLVLAYSYDTDPNKDVALVQKRYNLLTGAALESQFAKNLNLAITRDKVGAIGSPAIDFTQTDTAGNNVSLSQFKGKYVLLDFWASWCRPCRMENPNVVAAYNTFKDKNFTVLSVSLDERRESWLNTIKVDKLNWTHVSDLKYWSNEAARQYNIQSIPQNYLIDPNGIIIGKNLRGEALIAKLKEVLK</sequence>
<dbReference type="InterPro" id="IPR036249">
    <property type="entry name" value="Thioredoxin-like_sf"/>
</dbReference>
<dbReference type="InterPro" id="IPR000866">
    <property type="entry name" value="AhpC/TSA"/>
</dbReference>
<dbReference type="GO" id="GO:0030313">
    <property type="term" value="C:cell envelope"/>
    <property type="evidence" value="ECO:0007669"/>
    <property type="project" value="UniProtKB-SubCell"/>
</dbReference>
<keyword evidence="8" id="KW-1185">Reference proteome</keyword>
<dbReference type="Gene3D" id="3.40.30.10">
    <property type="entry name" value="Glutaredoxin"/>
    <property type="match status" value="1"/>
</dbReference>
<dbReference type="EMBL" id="SZQL01000010">
    <property type="protein sequence ID" value="TKK67765.1"/>
    <property type="molecule type" value="Genomic_DNA"/>
</dbReference>
<dbReference type="OrthoDB" id="6399635at2"/>
<evidence type="ECO:0000259" key="6">
    <source>
        <dbReference type="PROSITE" id="PS51352"/>
    </source>
</evidence>
<evidence type="ECO:0000256" key="3">
    <source>
        <dbReference type="ARBA" id="ARBA00023157"/>
    </source>
</evidence>
<evidence type="ECO:0000313" key="8">
    <source>
        <dbReference type="Proteomes" id="UP000305848"/>
    </source>
</evidence>
<dbReference type="InterPro" id="IPR025380">
    <property type="entry name" value="DUF4369"/>
</dbReference>
<dbReference type="SUPFAM" id="SSF52833">
    <property type="entry name" value="Thioredoxin-like"/>
    <property type="match status" value="1"/>
</dbReference>
<accession>A0A4U3KYM8</accession>
<comment type="subcellular location">
    <subcellularLocation>
        <location evidence="1">Cell envelope</location>
    </subcellularLocation>
</comment>
<name>A0A4U3KYM8_9BACT</name>
<dbReference type="Pfam" id="PF00578">
    <property type="entry name" value="AhpC-TSA"/>
    <property type="match status" value="1"/>
</dbReference>
<dbReference type="Pfam" id="PF14289">
    <property type="entry name" value="DUF4369"/>
    <property type="match status" value="1"/>
</dbReference>
<keyword evidence="4" id="KW-0676">Redox-active center</keyword>
<evidence type="ECO:0000313" key="7">
    <source>
        <dbReference type="EMBL" id="TKK67765.1"/>
    </source>
</evidence>
<evidence type="ECO:0000256" key="2">
    <source>
        <dbReference type="ARBA" id="ARBA00022748"/>
    </source>
</evidence>
<organism evidence="7 8">
    <name type="scientific">Ilyomonas limi</name>
    <dbReference type="NCBI Taxonomy" id="2575867"/>
    <lineage>
        <taxon>Bacteria</taxon>
        <taxon>Pseudomonadati</taxon>
        <taxon>Bacteroidota</taxon>
        <taxon>Chitinophagia</taxon>
        <taxon>Chitinophagales</taxon>
        <taxon>Chitinophagaceae</taxon>
        <taxon>Ilyomonas</taxon>
    </lineage>
</organism>
<evidence type="ECO:0000256" key="4">
    <source>
        <dbReference type="ARBA" id="ARBA00023284"/>
    </source>
</evidence>
<dbReference type="Proteomes" id="UP000305848">
    <property type="component" value="Unassembled WGS sequence"/>
</dbReference>
<keyword evidence="2" id="KW-0201">Cytochrome c-type biogenesis</keyword>
<dbReference type="PANTHER" id="PTHR42852">
    <property type="entry name" value="THIOL:DISULFIDE INTERCHANGE PROTEIN DSBE"/>
    <property type="match status" value="1"/>
</dbReference>
<dbReference type="GO" id="GO:0017004">
    <property type="term" value="P:cytochrome complex assembly"/>
    <property type="evidence" value="ECO:0007669"/>
    <property type="project" value="UniProtKB-KW"/>
</dbReference>
<feature type="domain" description="Thioredoxin" evidence="6">
    <location>
        <begin position="241"/>
        <end position="379"/>
    </location>
</feature>